<protein>
    <submittedName>
        <fullName evidence="1">Uncharacterized protein</fullName>
    </submittedName>
</protein>
<organism evidence="1 2">
    <name type="scientific">Mucor circinelloides f. circinelloides (strain 1006PhL)</name>
    <name type="common">Mucormycosis agent</name>
    <name type="synonym">Calyptromyces circinelloides</name>
    <dbReference type="NCBI Taxonomy" id="1220926"/>
    <lineage>
        <taxon>Eukaryota</taxon>
        <taxon>Fungi</taxon>
        <taxon>Fungi incertae sedis</taxon>
        <taxon>Mucoromycota</taxon>
        <taxon>Mucoromycotina</taxon>
        <taxon>Mucoromycetes</taxon>
        <taxon>Mucorales</taxon>
        <taxon>Mucorineae</taxon>
        <taxon>Mucoraceae</taxon>
        <taxon>Mucor</taxon>
    </lineage>
</organism>
<proteinExistence type="predicted"/>
<evidence type="ECO:0000313" key="1">
    <source>
        <dbReference type="EMBL" id="EPB92592.1"/>
    </source>
</evidence>
<reference evidence="2" key="1">
    <citation type="submission" date="2013-05" db="EMBL/GenBank/DDBJ databases">
        <title>The Genome sequence of Mucor circinelloides f. circinelloides 1006PhL.</title>
        <authorList>
            <consortium name="The Broad Institute Genomics Platform"/>
            <person name="Cuomo C."/>
            <person name="Earl A."/>
            <person name="Findley K."/>
            <person name="Lee S.C."/>
            <person name="Walker B."/>
            <person name="Young S."/>
            <person name="Zeng Q."/>
            <person name="Gargeya S."/>
            <person name="Fitzgerald M."/>
            <person name="Haas B."/>
            <person name="Abouelleil A."/>
            <person name="Allen A.W."/>
            <person name="Alvarado L."/>
            <person name="Arachchi H.M."/>
            <person name="Berlin A.M."/>
            <person name="Chapman S.B."/>
            <person name="Gainer-Dewar J."/>
            <person name="Goldberg J."/>
            <person name="Griggs A."/>
            <person name="Gujja S."/>
            <person name="Hansen M."/>
            <person name="Howarth C."/>
            <person name="Imamovic A."/>
            <person name="Ireland A."/>
            <person name="Larimer J."/>
            <person name="McCowan C."/>
            <person name="Murphy C."/>
            <person name="Pearson M."/>
            <person name="Poon T.W."/>
            <person name="Priest M."/>
            <person name="Roberts A."/>
            <person name="Saif S."/>
            <person name="Shea T."/>
            <person name="Sisk P."/>
            <person name="Sykes S."/>
            <person name="Wortman J."/>
            <person name="Nusbaum C."/>
            <person name="Birren B."/>
        </authorList>
    </citation>
    <scope>NUCLEOTIDE SEQUENCE [LARGE SCALE GENOMIC DNA]</scope>
    <source>
        <strain evidence="2">1006PhL</strain>
    </source>
</reference>
<dbReference type="EMBL" id="KE123899">
    <property type="protein sequence ID" value="EPB92592.1"/>
    <property type="molecule type" value="Genomic_DNA"/>
</dbReference>
<sequence length="55" mass="6332">MNNINIIHIYRGEKGLITGETDHIMSKLDAKLVLIYNNNEYPVSENKNRSQQTIS</sequence>
<dbReference type="Proteomes" id="UP000014254">
    <property type="component" value="Unassembled WGS sequence"/>
</dbReference>
<name>S2JVX1_MUCC1</name>
<dbReference type="VEuPathDB" id="FungiDB:HMPREF1544_00605"/>
<dbReference type="AlphaFoldDB" id="S2JVX1"/>
<keyword evidence="2" id="KW-1185">Reference proteome</keyword>
<dbReference type="OrthoDB" id="2284698at2759"/>
<dbReference type="InParanoid" id="S2JVX1"/>
<evidence type="ECO:0000313" key="2">
    <source>
        <dbReference type="Proteomes" id="UP000014254"/>
    </source>
</evidence>
<accession>S2JVX1</accession>
<gene>
    <name evidence="1" type="ORF">HMPREF1544_00605</name>
</gene>